<dbReference type="FunFam" id="2.40.30.10:FF:000023">
    <property type="entry name" value="tRNA-specific 2-thiouridylase MnmA"/>
    <property type="match status" value="1"/>
</dbReference>
<evidence type="ECO:0000256" key="1">
    <source>
        <dbReference type="ARBA" id="ARBA00022490"/>
    </source>
</evidence>
<feature type="active site" description="Nucleophile" evidence="10">
    <location>
        <position position="96"/>
    </location>
</feature>
<feature type="domain" description="tRNA-specific 2-thiouridylase MnmA-like central" evidence="12">
    <location>
        <begin position="219"/>
        <end position="271"/>
    </location>
</feature>
<keyword evidence="4 10" id="KW-0819">tRNA processing</keyword>
<keyword evidence="1 10" id="KW-0963">Cytoplasm</keyword>
<dbReference type="AlphaFoldDB" id="A0A1J4S8D1"/>
<gene>
    <name evidence="10" type="primary">mnmA</name>
    <name evidence="13" type="ORF">AUJ66_08680</name>
</gene>
<comment type="catalytic activity">
    <reaction evidence="9 10">
        <text>S-sulfanyl-L-cysteinyl-[protein] + uridine(34) in tRNA + AH2 + ATP = 2-thiouridine(34) in tRNA + L-cysteinyl-[protein] + A + AMP + diphosphate + H(+)</text>
        <dbReference type="Rhea" id="RHEA:47032"/>
        <dbReference type="Rhea" id="RHEA-COMP:10131"/>
        <dbReference type="Rhea" id="RHEA-COMP:11726"/>
        <dbReference type="Rhea" id="RHEA-COMP:11727"/>
        <dbReference type="Rhea" id="RHEA-COMP:11728"/>
        <dbReference type="ChEBI" id="CHEBI:13193"/>
        <dbReference type="ChEBI" id="CHEBI:15378"/>
        <dbReference type="ChEBI" id="CHEBI:17499"/>
        <dbReference type="ChEBI" id="CHEBI:29950"/>
        <dbReference type="ChEBI" id="CHEBI:30616"/>
        <dbReference type="ChEBI" id="CHEBI:33019"/>
        <dbReference type="ChEBI" id="CHEBI:61963"/>
        <dbReference type="ChEBI" id="CHEBI:65315"/>
        <dbReference type="ChEBI" id="CHEBI:87170"/>
        <dbReference type="ChEBI" id="CHEBI:456215"/>
        <dbReference type="EC" id="2.8.1.13"/>
    </reaction>
</comment>
<dbReference type="Gene3D" id="2.30.30.280">
    <property type="entry name" value="Adenine nucleotide alpha hydrolases-like domains"/>
    <property type="match status" value="1"/>
</dbReference>
<dbReference type="InterPro" id="IPR023382">
    <property type="entry name" value="MnmA-like_central_sf"/>
</dbReference>
<evidence type="ECO:0000313" key="14">
    <source>
        <dbReference type="Proteomes" id="UP000182278"/>
    </source>
</evidence>
<dbReference type="InterPro" id="IPR046885">
    <property type="entry name" value="MnmA-like_C"/>
</dbReference>
<comment type="caution">
    <text evidence="13">The sequence shown here is derived from an EMBL/GenBank/DDBJ whole genome shotgun (WGS) entry which is preliminary data.</text>
</comment>
<evidence type="ECO:0000313" key="13">
    <source>
        <dbReference type="EMBL" id="OIN95697.1"/>
    </source>
</evidence>
<evidence type="ECO:0000256" key="10">
    <source>
        <dbReference type="HAMAP-Rule" id="MF_00144"/>
    </source>
</evidence>
<evidence type="ECO:0000259" key="12">
    <source>
        <dbReference type="Pfam" id="PF20259"/>
    </source>
</evidence>
<keyword evidence="5 10" id="KW-0547">Nucleotide-binding</keyword>
<evidence type="ECO:0000256" key="7">
    <source>
        <dbReference type="ARBA" id="ARBA00022884"/>
    </source>
</evidence>
<dbReference type="Gene3D" id="2.40.30.10">
    <property type="entry name" value="Translation factors"/>
    <property type="match status" value="1"/>
</dbReference>
<dbReference type="STRING" id="1817893.AUJ66_08680"/>
<dbReference type="FunFam" id="2.30.30.280:FF:000001">
    <property type="entry name" value="tRNA-specific 2-thiouridylase MnmA"/>
    <property type="match status" value="1"/>
</dbReference>
<feature type="region of interest" description="Interaction with tRNA" evidence="10">
    <location>
        <begin position="305"/>
        <end position="306"/>
    </location>
</feature>
<name>A0A1J4S8D1_9BACT</name>
<dbReference type="Pfam" id="PF20258">
    <property type="entry name" value="tRNA_Me_trans_C"/>
    <property type="match status" value="1"/>
</dbReference>
<dbReference type="NCBIfam" id="TIGR00420">
    <property type="entry name" value="trmU"/>
    <property type="match status" value="1"/>
</dbReference>
<evidence type="ECO:0000259" key="11">
    <source>
        <dbReference type="Pfam" id="PF20258"/>
    </source>
</evidence>
<keyword evidence="6 10" id="KW-0067">ATP-binding</keyword>
<evidence type="ECO:0000256" key="5">
    <source>
        <dbReference type="ARBA" id="ARBA00022741"/>
    </source>
</evidence>
<feature type="site" description="Interaction with tRNA" evidence="10">
    <location>
        <position position="338"/>
    </location>
</feature>
<organism evidence="13 14">
    <name type="scientific">Candidatus Desantisbacteria bacterium CG1_02_38_46</name>
    <dbReference type="NCBI Taxonomy" id="1817893"/>
    <lineage>
        <taxon>Bacteria</taxon>
        <taxon>Candidatus Desantisiibacteriota</taxon>
    </lineage>
</organism>
<dbReference type="PANTHER" id="PTHR11933">
    <property type="entry name" value="TRNA 5-METHYLAMINOMETHYL-2-THIOURIDYLATE -METHYLTRANSFERASE"/>
    <property type="match status" value="1"/>
</dbReference>
<evidence type="ECO:0000256" key="9">
    <source>
        <dbReference type="ARBA" id="ARBA00051542"/>
    </source>
</evidence>
<dbReference type="FunFam" id="3.40.50.620:FF:000115">
    <property type="entry name" value="tRNA-specific 2-thiouridylase MnmA"/>
    <property type="match status" value="1"/>
</dbReference>
<evidence type="ECO:0000256" key="2">
    <source>
        <dbReference type="ARBA" id="ARBA00022555"/>
    </source>
</evidence>
<keyword evidence="3 10" id="KW-0808">Transferase</keyword>
<proteinExistence type="inferred from homology"/>
<feature type="domain" description="tRNA-specific 2-thiouridylase MnmA-like C-terminal" evidence="11">
    <location>
        <begin position="279"/>
        <end position="354"/>
    </location>
</feature>
<dbReference type="GO" id="GO:0103016">
    <property type="term" value="F:tRNA-uridine 2-sulfurtransferase activity"/>
    <property type="evidence" value="ECO:0007669"/>
    <property type="project" value="UniProtKB-EC"/>
</dbReference>
<reference evidence="13 14" key="1">
    <citation type="journal article" date="2016" name="Environ. Microbiol.">
        <title>Genomic resolution of a cold subsurface aquifer community provides metabolic insights for novel microbes adapted to high CO concentrations.</title>
        <authorList>
            <person name="Probst A.J."/>
            <person name="Castelle C.J."/>
            <person name="Singh A."/>
            <person name="Brown C.T."/>
            <person name="Anantharaman K."/>
            <person name="Sharon I."/>
            <person name="Hug L.A."/>
            <person name="Burstein D."/>
            <person name="Emerson J.B."/>
            <person name="Thomas B.C."/>
            <person name="Banfield J.F."/>
        </authorList>
    </citation>
    <scope>NUCLEOTIDE SEQUENCE [LARGE SCALE GENOMIC DNA]</scope>
    <source>
        <strain evidence="13">CG1_02_38_46</strain>
    </source>
</reference>
<dbReference type="CDD" id="cd01998">
    <property type="entry name" value="MnmA_TRMU-like"/>
    <property type="match status" value="1"/>
</dbReference>
<accession>A0A1J4S8D1</accession>
<dbReference type="InterPro" id="IPR046884">
    <property type="entry name" value="MnmA-like_central"/>
</dbReference>
<dbReference type="GO" id="GO:0002143">
    <property type="term" value="P:tRNA wobble position uridine thiolation"/>
    <property type="evidence" value="ECO:0007669"/>
    <property type="project" value="TreeGrafter"/>
</dbReference>
<sequence length="356" mass="40138">MSGGVDSSVAATLLKNNGYDVVGITMQIWPTDNYLNNEHFGGCCSLLAIEDAKRVAYRLEIPHYVLNFRRVFRKKVIDNFIQEYKKGRTPNPCIRCNQFIKFGALLYKARELNANFVATGHYARIEYDAKIKRWLLKKGRDISKDQSYVLYPLSQEQLKHILLPLGNLSKIEVREIARKKGLLVADKKESQEICFIPDNNYHRFLKPQISGLCGNKEINRGPIISLNGEIIGEHKGVAFYTIGQRRGLGISFREPLYVVSVNPKNNTIVVGPDKALYKNQLIAGNVNYISIKKLSQPLNAEVKIRYKHEAIFATILPLDNGKVKVKFKQAQRAITPGQSAVFYDGDVVIGGGIIIN</sequence>
<dbReference type="InterPro" id="IPR004506">
    <property type="entry name" value="MnmA-like"/>
</dbReference>
<dbReference type="GO" id="GO:0000049">
    <property type="term" value="F:tRNA binding"/>
    <property type="evidence" value="ECO:0007669"/>
    <property type="project" value="UniProtKB-KW"/>
</dbReference>
<dbReference type="PANTHER" id="PTHR11933:SF5">
    <property type="entry name" value="MITOCHONDRIAL TRNA-SPECIFIC 2-THIOURIDYLASE 1"/>
    <property type="match status" value="1"/>
</dbReference>
<dbReference type="Pfam" id="PF20259">
    <property type="entry name" value="tRNA_Me_trans_M"/>
    <property type="match status" value="1"/>
</dbReference>
<dbReference type="InterPro" id="IPR014729">
    <property type="entry name" value="Rossmann-like_a/b/a_fold"/>
</dbReference>
<dbReference type="GO" id="GO:0005524">
    <property type="term" value="F:ATP binding"/>
    <property type="evidence" value="ECO:0007669"/>
    <property type="project" value="UniProtKB-KW"/>
</dbReference>
<comment type="function">
    <text evidence="10">Catalyzes the 2-thiolation of uridine at the wobble position (U34) of tRNA, leading to the formation of s(2)U34.</text>
</comment>
<protein>
    <recommendedName>
        <fullName evidence="10">tRNA-specific 2-thiouridylase MnmA</fullName>
        <ecNumber evidence="10">2.8.1.13</ecNumber>
    </recommendedName>
</protein>
<comment type="similarity">
    <text evidence="10">Belongs to the MnmA/TRMU family.</text>
</comment>
<dbReference type="SUPFAM" id="SSF52402">
    <property type="entry name" value="Adenine nucleotide alpha hydrolases-like"/>
    <property type="match status" value="1"/>
</dbReference>
<dbReference type="EMBL" id="MNUO01000131">
    <property type="protein sequence ID" value="OIN95697.1"/>
    <property type="molecule type" value="Genomic_DNA"/>
</dbReference>
<keyword evidence="8" id="KW-1015">Disulfide bond</keyword>
<keyword evidence="7 10" id="KW-0694">RNA-binding</keyword>
<dbReference type="EC" id="2.8.1.13" evidence="10"/>
<evidence type="ECO:0000256" key="4">
    <source>
        <dbReference type="ARBA" id="ARBA00022694"/>
    </source>
</evidence>
<feature type="region of interest" description="Interaction with tRNA" evidence="10">
    <location>
        <begin position="144"/>
        <end position="146"/>
    </location>
</feature>
<feature type="binding site" evidence="10">
    <location>
        <position position="120"/>
    </location>
    <ligand>
        <name>ATP</name>
        <dbReference type="ChEBI" id="CHEBI:30616"/>
    </ligand>
</feature>
<dbReference type="Pfam" id="PF03054">
    <property type="entry name" value="tRNA_Me_trans"/>
    <property type="match status" value="1"/>
</dbReference>
<dbReference type="GO" id="GO:0005737">
    <property type="term" value="C:cytoplasm"/>
    <property type="evidence" value="ECO:0007669"/>
    <property type="project" value="UniProtKB-SubCell"/>
</dbReference>
<evidence type="ECO:0000256" key="6">
    <source>
        <dbReference type="ARBA" id="ARBA00022840"/>
    </source>
</evidence>
<comment type="subcellular location">
    <subcellularLocation>
        <location evidence="10">Cytoplasm</location>
    </subcellularLocation>
</comment>
<feature type="site" description="Interaction with tRNA" evidence="10">
    <location>
        <position position="121"/>
    </location>
</feature>
<feature type="active site" description="Cysteine persulfide intermediate" evidence="10">
    <location>
        <position position="194"/>
    </location>
</feature>
<dbReference type="HAMAP" id="MF_00144">
    <property type="entry name" value="tRNA_thiouridyl_MnmA"/>
    <property type="match status" value="1"/>
</dbReference>
<evidence type="ECO:0000256" key="3">
    <source>
        <dbReference type="ARBA" id="ARBA00022679"/>
    </source>
</evidence>
<dbReference type="Proteomes" id="UP000182278">
    <property type="component" value="Unassembled WGS sequence"/>
</dbReference>
<comment type="caution">
    <text evidence="10">Lacks conserved residue(s) required for the propagation of feature annotation.</text>
</comment>
<feature type="binding site" evidence="10">
    <location>
        <position position="26"/>
    </location>
    <ligand>
        <name>ATP</name>
        <dbReference type="ChEBI" id="CHEBI:30616"/>
    </ligand>
</feature>
<evidence type="ECO:0000256" key="8">
    <source>
        <dbReference type="ARBA" id="ARBA00023157"/>
    </source>
</evidence>
<dbReference type="Gene3D" id="3.40.50.620">
    <property type="entry name" value="HUPs"/>
    <property type="match status" value="1"/>
</dbReference>
<dbReference type="NCBIfam" id="NF001138">
    <property type="entry name" value="PRK00143.1"/>
    <property type="match status" value="1"/>
</dbReference>
<keyword evidence="2 10" id="KW-0820">tRNA-binding</keyword>